<dbReference type="Proteomes" id="UP000494106">
    <property type="component" value="Unassembled WGS sequence"/>
</dbReference>
<dbReference type="SUPFAM" id="SSF50494">
    <property type="entry name" value="Trypsin-like serine proteases"/>
    <property type="match status" value="1"/>
</dbReference>
<evidence type="ECO:0000313" key="6">
    <source>
        <dbReference type="Proteomes" id="UP000494106"/>
    </source>
</evidence>
<proteinExistence type="inferred from homology"/>
<keyword evidence="3" id="KW-0732">Signal</keyword>
<feature type="domain" description="Peptidase S1" evidence="4">
    <location>
        <begin position="51"/>
        <end position="296"/>
    </location>
</feature>
<dbReference type="InterPro" id="IPR009003">
    <property type="entry name" value="Peptidase_S1_PA"/>
</dbReference>
<comment type="similarity">
    <text evidence="2">Belongs to the peptidase S1 family. CLIP subfamily.</text>
</comment>
<keyword evidence="1" id="KW-1015">Disulfide bond</keyword>
<keyword evidence="6" id="KW-1185">Reference proteome</keyword>
<dbReference type="Pfam" id="PF00089">
    <property type="entry name" value="Trypsin"/>
    <property type="match status" value="1"/>
</dbReference>
<reference evidence="5 6" key="1">
    <citation type="submission" date="2020-04" db="EMBL/GenBank/DDBJ databases">
        <authorList>
            <person name="Wallbank WR R."/>
            <person name="Pardo Diaz C."/>
            <person name="Kozak K."/>
            <person name="Martin S."/>
            <person name="Jiggins C."/>
            <person name="Moest M."/>
            <person name="Warren A I."/>
            <person name="Byers J.R.P. K."/>
            <person name="Montejo-Kovacevich G."/>
            <person name="Yen C E."/>
        </authorList>
    </citation>
    <scope>NUCLEOTIDE SEQUENCE [LARGE SCALE GENOMIC DNA]</scope>
</reference>
<evidence type="ECO:0000256" key="1">
    <source>
        <dbReference type="ARBA" id="ARBA00023157"/>
    </source>
</evidence>
<dbReference type="AlphaFoldDB" id="A0A8S0Z3M5"/>
<dbReference type="InterPro" id="IPR001254">
    <property type="entry name" value="Trypsin_dom"/>
</dbReference>
<dbReference type="GO" id="GO:0006508">
    <property type="term" value="P:proteolysis"/>
    <property type="evidence" value="ECO:0007669"/>
    <property type="project" value="InterPro"/>
</dbReference>
<organism evidence="5 6">
    <name type="scientific">Arctia plantaginis</name>
    <name type="common">Wood tiger moth</name>
    <name type="synonym">Phalaena plantaginis</name>
    <dbReference type="NCBI Taxonomy" id="874455"/>
    <lineage>
        <taxon>Eukaryota</taxon>
        <taxon>Metazoa</taxon>
        <taxon>Ecdysozoa</taxon>
        <taxon>Arthropoda</taxon>
        <taxon>Hexapoda</taxon>
        <taxon>Insecta</taxon>
        <taxon>Pterygota</taxon>
        <taxon>Neoptera</taxon>
        <taxon>Endopterygota</taxon>
        <taxon>Lepidoptera</taxon>
        <taxon>Glossata</taxon>
        <taxon>Ditrysia</taxon>
        <taxon>Noctuoidea</taxon>
        <taxon>Erebidae</taxon>
        <taxon>Arctiinae</taxon>
        <taxon>Arctia</taxon>
    </lineage>
</organism>
<evidence type="ECO:0000256" key="3">
    <source>
        <dbReference type="SAM" id="SignalP"/>
    </source>
</evidence>
<sequence>MNSLKIYCQIILIYACFVLEVSTQNLEKILNQNKTVANSFHIQPRSDSSRFGSGVELGDLPHHVLIFTLYNAERDIYRAFCAGSIIGDDKVLTSANCFLTNRKAHRRDYDKVWVVAGIIQVSVKRSAGNDNIQQWRQIVKIYSQRFYRFPAYNLGVLIMNLPWIFNNYVNKIPYESEDHDFDGICIATAVKATKSWSINKYVFVEEVEMIKRRTCEQILQRSCRLYFCTACENGFKYAYSFESEGSGLICYETGDPNEKDPRRGILVGVTSKVNIGLPNLHMRIGAYSKWVTDLSCKLKYNKILIFCVVTIGTNIL</sequence>
<evidence type="ECO:0000313" key="5">
    <source>
        <dbReference type="EMBL" id="CAB3227025.1"/>
    </source>
</evidence>
<gene>
    <name evidence="5" type="ORF">APLA_LOCUS3196</name>
</gene>
<accession>A0A8S0Z3M5</accession>
<dbReference type="InterPro" id="IPR043504">
    <property type="entry name" value="Peptidase_S1_PA_chymotrypsin"/>
</dbReference>
<evidence type="ECO:0000256" key="2">
    <source>
        <dbReference type="ARBA" id="ARBA00024195"/>
    </source>
</evidence>
<protein>
    <recommendedName>
        <fullName evidence="4">Peptidase S1 domain-containing protein</fullName>
    </recommendedName>
</protein>
<dbReference type="PROSITE" id="PS50240">
    <property type="entry name" value="TRYPSIN_DOM"/>
    <property type="match status" value="1"/>
</dbReference>
<evidence type="ECO:0000259" key="4">
    <source>
        <dbReference type="PROSITE" id="PS50240"/>
    </source>
</evidence>
<dbReference type="EMBL" id="CADEBC010000232">
    <property type="protein sequence ID" value="CAB3227025.1"/>
    <property type="molecule type" value="Genomic_DNA"/>
</dbReference>
<dbReference type="PROSITE" id="PS51257">
    <property type="entry name" value="PROKAR_LIPOPROTEIN"/>
    <property type="match status" value="1"/>
</dbReference>
<dbReference type="PANTHER" id="PTHR24256">
    <property type="entry name" value="TRYPTASE-RELATED"/>
    <property type="match status" value="1"/>
</dbReference>
<dbReference type="OrthoDB" id="7454517at2759"/>
<feature type="chain" id="PRO_5035926386" description="Peptidase S1 domain-containing protein" evidence="3">
    <location>
        <begin position="24"/>
        <end position="316"/>
    </location>
</feature>
<name>A0A8S0Z3M5_ARCPL</name>
<dbReference type="Gene3D" id="2.40.10.10">
    <property type="entry name" value="Trypsin-like serine proteases"/>
    <property type="match status" value="1"/>
</dbReference>
<dbReference type="GO" id="GO:0004252">
    <property type="term" value="F:serine-type endopeptidase activity"/>
    <property type="evidence" value="ECO:0007669"/>
    <property type="project" value="InterPro"/>
</dbReference>
<comment type="caution">
    <text evidence="5">The sequence shown here is derived from an EMBL/GenBank/DDBJ whole genome shotgun (WGS) entry which is preliminary data.</text>
</comment>
<dbReference type="SMART" id="SM00020">
    <property type="entry name" value="Tryp_SPc"/>
    <property type="match status" value="1"/>
</dbReference>
<dbReference type="InterPro" id="IPR051487">
    <property type="entry name" value="Ser/Thr_Proteases_Immune/Dev"/>
</dbReference>
<feature type="signal peptide" evidence="3">
    <location>
        <begin position="1"/>
        <end position="23"/>
    </location>
</feature>